<comment type="caution">
    <text evidence="1">The sequence shown here is derived from an EMBL/GenBank/DDBJ whole genome shotgun (WGS) entry which is preliminary data.</text>
</comment>
<sequence>MRSHDLEMFRVESLPADLFISYGLHTLQRVTENDMRNSSNLVAARNDLLRTIADNEELIR</sequence>
<dbReference type="EMBL" id="BKCJ010367633">
    <property type="protein sequence ID" value="GFA09185.1"/>
    <property type="molecule type" value="Genomic_DNA"/>
</dbReference>
<gene>
    <name evidence="1" type="ORF">Tci_581157</name>
</gene>
<feature type="non-terminal residue" evidence="1">
    <location>
        <position position="60"/>
    </location>
</feature>
<reference evidence="1" key="1">
    <citation type="journal article" date="2019" name="Sci. Rep.">
        <title>Draft genome of Tanacetum cinerariifolium, the natural source of mosquito coil.</title>
        <authorList>
            <person name="Yamashiro T."/>
            <person name="Shiraishi A."/>
            <person name="Satake H."/>
            <person name="Nakayama K."/>
        </authorList>
    </citation>
    <scope>NUCLEOTIDE SEQUENCE</scope>
</reference>
<organism evidence="1">
    <name type="scientific">Tanacetum cinerariifolium</name>
    <name type="common">Dalmatian daisy</name>
    <name type="synonym">Chrysanthemum cinerariifolium</name>
    <dbReference type="NCBI Taxonomy" id="118510"/>
    <lineage>
        <taxon>Eukaryota</taxon>
        <taxon>Viridiplantae</taxon>
        <taxon>Streptophyta</taxon>
        <taxon>Embryophyta</taxon>
        <taxon>Tracheophyta</taxon>
        <taxon>Spermatophyta</taxon>
        <taxon>Magnoliopsida</taxon>
        <taxon>eudicotyledons</taxon>
        <taxon>Gunneridae</taxon>
        <taxon>Pentapetalae</taxon>
        <taxon>asterids</taxon>
        <taxon>campanulids</taxon>
        <taxon>Asterales</taxon>
        <taxon>Asteraceae</taxon>
        <taxon>Asteroideae</taxon>
        <taxon>Anthemideae</taxon>
        <taxon>Anthemidinae</taxon>
        <taxon>Tanacetum</taxon>
    </lineage>
</organism>
<dbReference type="AlphaFoldDB" id="A0A699J3K9"/>
<proteinExistence type="predicted"/>
<accession>A0A699J3K9</accession>
<name>A0A699J3K9_TANCI</name>
<protein>
    <submittedName>
        <fullName evidence="1">Uncharacterized protein</fullName>
    </submittedName>
</protein>
<evidence type="ECO:0000313" key="1">
    <source>
        <dbReference type="EMBL" id="GFA09185.1"/>
    </source>
</evidence>